<dbReference type="GO" id="GO:0004519">
    <property type="term" value="F:endonuclease activity"/>
    <property type="evidence" value="ECO:0007669"/>
    <property type="project" value="UniProtKB-KW"/>
</dbReference>
<dbReference type="OrthoDB" id="1001388at2759"/>
<dbReference type="InterPro" id="IPR005135">
    <property type="entry name" value="Endo/exonuclease/phosphatase"/>
</dbReference>
<dbReference type="InParanoid" id="A0A200Q2C0"/>
<dbReference type="Proteomes" id="UP000195402">
    <property type="component" value="Unassembled WGS sequence"/>
</dbReference>
<organism evidence="2 3">
    <name type="scientific">Macleaya cordata</name>
    <name type="common">Five-seeded plume-poppy</name>
    <name type="synonym">Bocconia cordata</name>
    <dbReference type="NCBI Taxonomy" id="56857"/>
    <lineage>
        <taxon>Eukaryota</taxon>
        <taxon>Viridiplantae</taxon>
        <taxon>Streptophyta</taxon>
        <taxon>Embryophyta</taxon>
        <taxon>Tracheophyta</taxon>
        <taxon>Spermatophyta</taxon>
        <taxon>Magnoliopsida</taxon>
        <taxon>Ranunculales</taxon>
        <taxon>Papaveraceae</taxon>
        <taxon>Papaveroideae</taxon>
        <taxon>Macleaya</taxon>
    </lineage>
</organism>
<evidence type="ECO:0000259" key="1">
    <source>
        <dbReference type="Pfam" id="PF03372"/>
    </source>
</evidence>
<dbReference type="PANTHER" id="PTHR33710:SF62">
    <property type="entry name" value="DUF4283 DOMAIN PROTEIN"/>
    <property type="match status" value="1"/>
</dbReference>
<dbReference type="Gene3D" id="3.60.10.10">
    <property type="entry name" value="Endonuclease/exonuclease/phosphatase"/>
    <property type="match status" value="2"/>
</dbReference>
<dbReference type="InterPro" id="IPR036691">
    <property type="entry name" value="Endo/exonu/phosph_ase_sf"/>
</dbReference>
<evidence type="ECO:0000313" key="3">
    <source>
        <dbReference type="Proteomes" id="UP000195402"/>
    </source>
</evidence>
<reference evidence="2 3" key="1">
    <citation type="journal article" date="2017" name="Mol. Plant">
        <title>The Genome of Medicinal Plant Macleaya cordata Provides New Insights into Benzylisoquinoline Alkaloids Metabolism.</title>
        <authorList>
            <person name="Liu X."/>
            <person name="Liu Y."/>
            <person name="Huang P."/>
            <person name="Ma Y."/>
            <person name="Qing Z."/>
            <person name="Tang Q."/>
            <person name="Cao H."/>
            <person name="Cheng P."/>
            <person name="Zheng Y."/>
            <person name="Yuan Z."/>
            <person name="Zhou Y."/>
            <person name="Liu J."/>
            <person name="Tang Z."/>
            <person name="Zhuo Y."/>
            <person name="Zhang Y."/>
            <person name="Yu L."/>
            <person name="Huang J."/>
            <person name="Yang P."/>
            <person name="Peng Q."/>
            <person name="Zhang J."/>
            <person name="Jiang W."/>
            <person name="Zhang Z."/>
            <person name="Lin K."/>
            <person name="Ro D.K."/>
            <person name="Chen X."/>
            <person name="Xiong X."/>
            <person name="Shang Y."/>
            <person name="Huang S."/>
            <person name="Zeng J."/>
        </authorList>
    </citation>
    <scope>NUCLEOTIDE SEQUENCE [LARGE SCALE GENOMIC DNA]</scope>
    <source>
        <strain evidence="3">cv. BLH2017</strain>
        <tissue evidence="2">Root</tissue>
    </source>
</reference>
<keyword evidence="2" id="KW-0255">Endonuclease</keyword>
<feature type="domain" description="Endonuclease/exonuclease/phosphatase" evidence="1">
    <location>
        <begin position="55"/>
        <end position="126"/>
    </location>
</feature>
<dbReference type="GO" id="GO:0004527">
    <property type="term" value="F:exonuclease activity"/>
    <property type="evidence" value="ECO:0007669"/>
    <property type="project" value="UniProtKB-KW"/>
</dbReference>
<comment type="caution">
    <text evidence="2">The sequence shown here is derived from an EMBL/GenBank/DDBJ whole genome shotgun (WGS) entry which is preliminary data.</text>
</comment>
<accession>A0A200Q2C0</accession>
<dbReference type="AlphaFoldDB" id="A0A200Q2C0"/>
<keyword evidence="2" id="KW-0269">Exonuclease</keyword>
<keyword evidence="3" id="KW-1185">Reference proteome</keyword>
<dbReference type="SUPFAM" id="SSF56219">
    <property type="entry name" value="DNase I-like"/>
    <property type="match status" value="2"/>
</dbReference>
<sequence>MEEFPNQHQANEENLVDIGLVESKKDEIPILHNEQDAISKVENLEQPNTGNQILAWNCQGCGSKNTRNYLRNLIRSNDPDIIFLLETKMSEQKGSSFFRTLSLPKIWSFPSSGLAGGIALLWKEDNCGLFYIGYVGNPYTWCNNRKGLARTKVRLDRVLANSYWLLQNPDAKLKHLTHLGSDHLPILLSLEDFSGKKKRPFKFFRCWLKEDSCKDIISQSWSTNDTGSPAFLLNRKLQNVRS</sequence>
<protein>
    <submittedName>
        <fullName evidence="2">Endonuclease/exonuclease/phosphatase</fullName>
    </submittedName>
</protein>
<dbReference type="PANTHER" id="PTHR33710">
    <property type="entry name" value="BNAC02G09200D PROTEIN"/>
    <property type="match status" value="1"/>
</dbReference>
<dbReference type="Pfam" id="PF03372">
    <property type="entry name" value="Exo_endo_phos"/>
    <property type="match status" value="1"/>
</dbReference>
<keyword evidence="2" id="KW-0540">Nuclease</keyword>
<proteinExistence type="predicted"/>
<name>A0A200Q2C0_MACCD</name>
<dbReference type="EMBL" id="MVGT01003299">
    <property type="protein sequence ID" value="OVA04575.1"/>
    <property type="molecule type" value="Genomic_DNA"/>
</dbReference>
<gene>
    <name evidence="2" type="ORF">BVC80_1715g101</name>
</gene>
<evidence type="ECO:0000313" key="2">
    <source>
        <dbReference type="EMBL" id="OVA04575.1"/>
    </source>
</evidence>
<keyword evidence="2" id="KW-0378">Hydrolase</keyword>